<sequence>LFWSDPWLDGKCIAASMPELVDVVPARRRNRRTVISVLQDQA</sequence>
<keyword evidence="2" id="KW-1185">Reference proteome</keyword>
<organism evidence="1 2">
    <name type="scientific">Dichanthelium oligosanthes</name>
    <dbReference type="NCBI Taxonomy" id="888268"/>
    <lineage>
        <taxon>Eukaryota</taxon>
        <taxon>Viridiplantae</taxon>
        <taxon>Streptophyta</taxon>
        <taxon>Embryophyta</taxon>
        <taxon>Tracheophyta</taxon>
        <taxon>Spermatophyta</taxon>
        <taxon>Magnoliopsida</taxon>
        <taxon>Liliopsida</taxon>
        <taxon>Poales</taxon>
        <taxon>Poaceae</taxon>
        <taxon>PACMAD clade</taxon>
        <taxon>Panicoideae</taxon>
        <taxon>Panicodae</taxon>
        <taxon>Paniceae</taxon>
        <taxon>Dichantheliinae</taxon>
        <taxon>Dichanthelium</taxon>
    </lineage>
</organism>
<feature type="non-terminal residue" evidence="1">
    <location>
        <position position="1"/>
    </location>
</feature>
<dbReference type="AlphaFoldDB" id="A0A1E5UQT7"/>
<reference evidence="1 2" key="1">
    <citation type="submission" date="2016-09" db="EMBL/GenBank/DDBJ databases">
        <title>The draft genome of Dichanthelium oligosanthes: A C3 panicoid grass species.</title>
        <authorList>
            <person name="Studer A.J."/>
            <person name="Schnable J.C."/>
            <person name="Brutnell T.P."/>
        </authorList>
    </citation>
    <scope>NUCLEOTIDE SEQUENCE [LARGE SCALE GENOMIC DNA]</scope>
    <source>
        <strain evidence="2">cv. Kellogg 1175</strain>
        <tissue evidence="1">Leaf</tissue>
    </source>
</reference>
<proteinExistence type="predicted"/>
<accession>A0A1E5UQT7</accession>
<dbReference type="Proteomes" id="UP000095767">
    <property type="component" value="Unassembled WGS sequence"/>
</dbReference>
<evidence type="ECO:0000313" key="1">
    <source>
        <dbReference type="EMBL" id="OEL15223.1"/>
    </source>
</evidence>
<evidence type="ECO:0000313" key="2">
    <source>
        <dbReference type="Proteomes" id="UP000095767"/>
    </source>
</evidence>
<gene>
    <name evidence="1" type="ORF">BAE44_0023758</name>
</gene>
<protein>
    <submittedName>
        <fullName evidence="1">Uncharacterized protein</fullName>
    </submittedName>
</protein>
<dbReference type="EMBL" id="LWDX02067509">
    <property type="protein sequence ID" value="OEL15223.1"/>
    <property type="molecule type" value="Genomic_DNA"/>
</dbReference>
<name>A0A1E5UQT7_9POAL</name>
<comment type="caution">
    <text evidence="1">The sequence shown here is derived from an EMBL/GenBank/DDBJ whole genome shotgun (WGS) entry which is preliminary data.</text>
</comment>